<dbReference type="EMBL" id="VUJU01015831">
    <property type="protein sequence ID" value="KAF0691959.1"/>
    <property type="molecule type" value="Genomic_DNA"/>
</dbReference>
<evidence type="ECO:0000313" key="1">
    <source>
        <dbReference type="EMBL" id="KAF0691959.1"/>
    </source>
</evidence>
<proteinExistence type="predicted"/>
<organism evidence="1 2">
    <name type="scientific">Aphis craccivora</name>
    <name type="common">Cowpea aphid</name>
    <dbReference type="NCBI Taxonomy" id="307492"/>
    <lineage>
        <taxon>Eukaryota</taxon>
        <taxon>Metazoa</taxon>
        <taxon>Ecdysozoa</taxon>
        <taxon>Arthropoda</taxon>
        <taxon>Hexapoda</taxon>
        <taxon>Insecta</taxon>
        <taxon>Pterygota</taxon>
        <taxon>Neoptera</taxon>
        <taxon>Paraneoptera</taxon>
        <taxon>Hemiptera</taxon>
        <taxon>Sternorrhyncha</taxon>
        <taxon>Aphidomorpha</taxon>
        <taxon>Aphidoidea</taxon>
        <taxon>Aphididae</taxon>
        <taxon>Aphidini</taxon>
        <taxon>Aphis</taxon>
        <taxon>Aphis</taxon>
    </lineage>
</organism>
<dbReference type="Proteomes" id="UP000478052">
    <property type="component" value="Unassembled WGS sequence"/>
</dbReference>
<dbReference type="OrthoDB" id="6602337at2759"/>
<reference evidence="1 2" key="1">
    <citation type="submission" date="2019-08" db="EMBL/GenBank/DDBJ databases">
        <title>Whole genome of Aphis craccivora.</title>
        <authorList>
            <person name="Voronova N.V."/>
            <person name="Shulinski R.S."/>
            <person name="Bandarenka Y.V."/>
            <person name="Zhorov D.G."/>
            <person name="Warner D."/>
        </authorList>
    </citation>
    <scope>NUCLEOTIDE SEQUENCE [LARGE SCALE GENOMIC DNA]</scope>
    <source>
        <strain evidence="1">180601</strain>
        <tissue evidence="1">Whole Body</tissue>
    </source>
</reference>
<feature type="non-terminal residue" evidence="1">
    <location>
        <position position="180"/>
    </location>
</feature>
<evidence type="ECO:0000313" key="2">
    <source>
        <dbReference type="Proteomes" id="UP000478052"/>
    </source>
</evidence>
<comment type="caution">
    <text evidence="1">The sequence shown here is derived from an EMBL/GenBank/DDBJ whole genome shotgun (WGS) entry which is preliminary data.</text>
</comment>
<protein>
    <submittedName>
        <fullName evidence="1">Uncharacterized protein</fullName>
    </submittedName>
</protein>
<accession>A0A6G0VKV5</accession>
<name>A0A6G0VKV5_APHCR</name>
<dbReference type="AlphaFoldDB" id="A0A6G0VKV5"/>
<keyword evidence="2" id="KW-1185">Reference proteome</keyword>
<sequence length="180" mass="20525">MIRSEKHEISTIEQNKIGLLNWFDNKRYLIEGGTNTLSWGHYKIEVRREDFIKHLKMINKNKQQFVFDSRQCNTCVPYFDLLALDSKVTQRHTWIMSDDPTAGPPGAASSLSTIQLKPQPTNNIDNNSFVKLTTPPKSPKSNVPLNYNNSQFNNISNIDANIENIKTHSKNFAEATATND</sequence>
<gene>
    <name evidence="1" type="ORF">FWK35_00027700</name>
</gene>